<evidence type="ECO:0000313" key="13">
    <source>
        <dbReference type="Proteomes" id="UP000002280"/>
    </source>
</evidence>
<dbReference type="RefSeq" id="XP_003339556.1">
    <property type="nucleotide sequence ID" value="XM_003339508.4"/>
</dbReference>
<evidence type="ECO:0000256" key="4">
    <source>
        <dbReference type="ARBA" id="ARBA00022692"/>
    </source>
</evidence>
<dbReference type="Bgee" id="ENSMODG00000014528">
    <property type="expression patterns" value="Expressed in extraembryonic membrane and 14 other cell types or tissues"/>
</dbReference>
<dbReference type="PANTHER" id="PTHR47084:SF1">
    <property type="entry name" value="SERINE PALMITOYLTRANSFERASE SMALL SUBUNIT A"/>
    <property type="match status" value="1"/>
</dbReference>
<dbReference type="GO" id="GO:0005789">
    <property type="term" value="C:endoplasmic reticulum membrane"/>
    <property type="evidence" value="ECO:0007669"/>
    <property type="project" value="UniProtKB-SubCell"/>
</dbReference>
<protein>
    <submittedName>
        <fullName evidence="12">Serine palmitoyltransferase small subunit A-like</fullName>
    </submittedName>
</protein>
<dbReference type="InParanoid" id="F7ER49"/>
<evidence type="ECO:0000256" key="6">
    <source>
        <dbReference type="ARBA" id="ARBA00022919"/>
    </source>
</evidence>
<keyword evidence="13" id="KW-1185">Reference proteome</keyword>
<evidence type="ECO:0000256" key="3">
    <source>
        <dbReference type="ARBA" id="ARBA00004991"/>
    </source>
</evidence>
<dbReference type="OrthoDB" id="202672at2759"/>
<feature type="transmembrane region" description="Helical" evidence="11">
    <location>
        <begin position="15"/>
        <end position="32"/>
    </location>
</feature>
<keyword evidence="6" id="KW-0746">Sphingolipid metabolism</keyword>
<keyword evidence="7 11" id="KW-1133">Transmembrane helix</keyword>
<keyword evidence="9 11" id="KW-0472">Membrane</keyword>
<dbReference type="Pfam" id="PF11779">
    <property type="entry name" value="SPT_ssu-like"/>
    <property type="match status" value="1"/>
</dbReference>
<organism evidence="12 13">
    <name type="scientific">Monodelphis domestica</name>
    <name type="common">Gray short-tailed opossum</name>
    <dbReference type="NCBI Taxonomy" id="13616"/>
    <lineage>
        <taxon>Eukaryota</taxon>
        <taxon>Metazoa</taxon>
        <taxon>Chordata</taxon>
        <taxon>Craniata</taxon>
        <taxon>Vertebrata</taxon>
        <taxon>Euteleostomi</taxon>
        <taxon>Mammalia</taxon>
        <taxon>Metatheria</taxon>
        <taxon>Didelphimorphia</taxon>
        <taxon>Didelphidae</taxon>
        <taxon>Monodelphis</taxon>
    </lineage>
</organism>
<keyword evidence="4 11" id="KW-0812">Transmembrane</keyword>
<evidence type="ECO:0000313" key="12">
    <source>
        <dbReference type="Ensembl" id="ENSMODP00000018152.3"/>
    </source>
</evidence>
<comment type="similarity">
    <text evidence="10">Belongs to the SPTSS family. SPTSSA subfamily.</text>
</comment>
<dbReference type="OMA" id="YLFLPRY"/>
<evidence type="ECO:0000256" key="7">
    <source>
        <dbReference type="ARBA" id="ARBA00022989"/>
    </source>
</evidence>
<dbReference type="Proteomes" id="UP000002280">
    <property type="component" value="Chromosome 1"/>
</dbReference>
<evidence type="ECO:0000256" key="2">
    <source>
        <dbReference type="ARBA" id="ARBA00004760"/>
    </source>
</evidence>
<dbReference type="UniPathway" id="UPA00222"/>
<dbReference type="Ensembl" id="ENSMODT00000018484.3">
    <property type="protein sequence ID" value="ENSMODP00000018152.3"/>
    <property type="gene ID" value="ENSMODG00000014528.3"/>
</dbReference>
<dbReference type="InterPro" id="IPR024512">
    <property type="entry name" value="Ser_palmitoyltrfase_ssu-like"/>
</dbReference>
<evidence type="ECO:0000256" key="10">
    <source>
        <dbReference type="ARBA" id="ARBA00038370"/>
    </source>
</evidence>
<gene>
    <name evidence="12" type="primary">LOC100616785</name>
</gene>
<reference evidence="12" key="3">
    <citation type="submission" date="2025-09" db="UniProtKB">
        <authorList>
            <consortium name="Ensembl"/>
        </authorList>
    </citation>
    <scope>IDENTIFICATION</scope>
</reference>
<comment type="pathway">
    <text evidence="2">Lipid metabolism; sphingolipid metabolism.</text>
</comment>
<dbReference type="HOGENOM" id="CLU_187811_1_0_1"/>
<dbReference type="GO" id="GO:0017059">
    <property type="term" value="C:serine palmitoyltransferase complex"/>
    <property type="evidence" value="ECO:0000318"/>
    <property type="project" value="GO_Central"/>
</dbReference>
<reference evidence="12 13" key="1">
    <citation type="journal article" date="2007" name="Nature">
        <title>Genome of the marsupial Monodelphis domestica reveals innovation in non-coding sequences.</title>
        <authorList>
            <person name="Mikkelsen T.S."/>
            <person name="Wakefield M.J."/>
            <person name="Aken B."/>
            <person name="Amemiya C.T."/>
            <person name="Chang J.L."/>
            <person name="Duke S."/>
            <person name="Garber M."/>
            <person name="Gentles A.J."/>
            <person name="Goodstadt L."/>
            <person name="Heger A."/>
            <person name="Jurka J."/>
            <person name="Kamal M."/>
            <person name="Mauceli E."/>
            <person name="Searle S.M."/>
            <person name="Sharpe T."/>
            <person name="Baker M.L."/>
            <person name="Batzer M.A."/>
            <person name="Benos P.V."/>
            <person name="Belov K."/>
            <person name="Clamp M."/>
            <person name="Cook A."/>
            <person name="Cuff J."/>
            <person name="Das R."/>
            <person name="Davidow L."/>
            <person name="Deakin J.E."/>
            <person name="Fazzari M.J."/>
            <person name="Glass J.L."/>
            <person name="Grabherr M."/>
            <person name="Greally J.M."/>
            <person name="Gu W."/>
            <person name="Hore T.A."/>
            <person name="Huttley G.A."/>
            <person name="Kleber M."/>
            <person name="Jirtle R.L."/>
            <person name="Koina E."/>
            <person name="Lee J.T."/>
            <person name="Mahony S."/>
            <person name="Marra M.A."/>
            <person name="Miller R.D."/>
            <person name="Nicholls R.D."/>
            <person name="Oda M."/>
            <person name="Papenfuss A.T."/>
            <person name="Parra Z.E."/>
            <person name="Pollock D.D."/>
            <person name="Ray D.A."/>
            <person name="Schein J.E."/>
            <person name="Speed T.P."/>
            <person name="Thompson K."/>
            <person name="VandeBerg J.L."/>
            <person name="Wade C.M."/>
            <person name="Walker J.A."/>
            <person name="Waters P.D."/>
            <person name="Webber C."/>
            <person name="Weidman J.R."/>
            <person name="Xie X."/>
            <person name="Zody M.C."/>
            <person name="Baldwin J."/>
            <person name="Abdouelleil A."/>
            <person name="Abdulkadir J."/>
            <person name="Abebe A."/>
            <person name="Abera B."/>
            <person name="Abreu J."/>
            <person name="Acer S.C."/>
            <person name="Aftuck L."/>
            <person name="Alexander A."/>
            <person name="An P."/>
            <person name="Anderson E."/>
            <person name="Anderson S."/>
            <person name="Arachi H."/>
            <person name="Azer M."/>
            <person name="Bachantsang P."/>
            <person name="Barry A."/>
            <person name="Bayul T."/>
            <person name="Berlin A."/>
            <person name="Bessette D."/>
            <person name="Bloom T."/>
            <person name="Bloom T."/>
            <person name="Boguslavskiy L."/>
            <person name="Bonnet C."/>
            <person name="Boukhgalter B."/>
            <person name="Bourzgui I."/>
            <person name="Brown A."/>
            <person name="Cahill P."/>
            <person name="Channer S."/>
            <person name="Cheshatsang Y."/>
            <person name="Chuda L."/>
            <person name="Citroen M."/>
            <person name="Collymore A."/>
            <person name="Cooke P."/>
            <person name="Costello M."/>
            <person name="D'Aco K."/>
            <person name="Daza R."/>
            <person name="De Haan G."/>
            <person name="DeGray S."/>
            <person name="DeMaso C."/>
            <person name="Dhargay N."/>
            <person name="Dooley K."/>
            <person name="Dooley E."/>
            <person name="Doricent M."/>
            <person name="Dorje P."/>
            <person name="Dorjee K."/>
            <person name="Dupes A."/>
            <person name="Elong R."/>
            <person name="Falk J."/>
            <person name="Farina A."/>
            <person name="Faro S."/>
            <person name="Ferguson D."/>
            <person name="Fisher S."/>
            <person name="Foley C.D."/>
            <person name="Franke A."/>
            <person name="Friedrich D."/>
            <person name="Gadbois L."/>
            <person name="Gearin G."/>
            <person name="Gearin C.R."/>
            <person name="Giannoukos G."/>
            <person name="Goode T."/>
            <person name="Graham J."/>
            <person name="Grandbois E."/>
            <person name="Grewal S."/>
            <person name="Gyaltsen K."/>
            <person name="Hafez N."/>
            <person name="Hagos B."/>
            <person name="Hall J."/>
            <person name="Henson C."/>
            <person name="Hollinger A."/>
            <person name="Honan T."/>
            <person name="Huard M.D."/>
            <person name="Hughes L."/>
            <person name="Hurhula B."/>
            <person name="Husby M.E."/>
            <person name="Kamat A."/>
            <person name="Kanga B."/>
            <person name="Kashin S."/>
            <person name="Khazanovich D."/>
            <person name="Kisner P."/>
            <person name="Lance K."/>
            <person name="Lara M."/>
            <person name="Lee W."/>
            <person name="Lennon N."/>
            <person name="Letendre F."/>
            <person name="LeVine R."/>
            <person name="Lipovsky A."/>
            <person name="Liu X."/>
            <person name="Liu J."/>
            <person name="Liu S."/>
            <person name="Lokyitsang T."/>
            <person name="Lokyitsang Y."/>
            <person name="Lubonja R."/>
            <person name="Lui A."/>
            <person name="MacDonald P."/>
            <person name="Magnisalis V."/>
            <person name="Maru K."/>
            <person name="Matthews C."/>
            <person name="McCusker W."/>
            <person name="McDonough S."/>
            <person name="Mehta T."/>
            <person name="Meldrim J."/>
            <person name="Meneus L."/>
            <person name="Mihai O."/>
            <person name="Mihalev A."/>
            <person name="Mihova T."/>
            <person name="Mittelman R."/>
            <person name="Mlenga V."/>
            <person name="Montmayeur A."/>
            <person name="Mulrain L."/>
            <person name="Navidi A."/>
            <person name="Naylor J."/>
            <person name="Negash T."/>
            <person name="Nguyen T."/>
            <person name="Nguyen N."/>
            <person name="Nicol R."/>
            <person name="Norbu C."/>
            <person name="Norbu N."/>
            <person name="Novod N."/>
            <person name="O'Neill B."/>
            <person name="Osman S."/>
            <person name="Markiewicz E."/>
            <person name="Oyono O.L."/>
            <person name="Patti C."/>
            <person name="Phunkhang P."/>
            <person name="Pierre F."/>
            <person name="Priest M."/>
            <person name="Raghuraman S."/>
            <person name="Rege F."/>
            <person name="Reyes R."/>
            <person name="Rise C."/>
            <person name="Rogov P."/>
            <person name="Ross K."/>
            <person name="Ryan E."/>
            <person name="Settipalli S."/>
            <person name="Shea T."/>
            <person name="Sherpa N."/>
            <person name="Shi L."/>
            <person name="Shih D."/>
            <person name="Sparrow T."/>
            <person name="Spaulding J."/>
            <person name="Stalker J."/>
            <person name="Stange-Thomann N."/>
            <person name="Stavropoulos S."/>
            <person name="Stone C."/>
            <person name="Strader C."/>
            <person name="Tesfaye S."/>
            <person name="Thomson T."/>
            <person name="Thoulutsang Y."/>
            <person name="Thoulutsang D."/>
            <person name="Topham K."/>
            <person name="Topping I."/>
            <person name="Tsamla T."/>
            <person name="Vassiliev H."/>
            <person name="Vo A."/>
            <person name="Wangchuk T."/>
            <person name="Wangdi T."/>
            <person name="Weiand M."/>
            <person name="Wilkinson J."/>
            <person name="Wilson A."/>
            <person name="Yadav S."/>
            <person name="Young G."/>
            <person name="Yu Q."/>
            <person name="Zembek L."/>
            <person name="Zhong D."/>
            <person name="Zimmer A."/>
            <person name="Zwirko Z."/>
            <person name="Jaffe D.B."/>
            <person name="Alvarez P."/>
            <person name="Brockman W."/>
            <person name="Butler J."/>
            <person name="Chin C."/>
            <person name="Gnerre S."/>
            <person name="MacCallum I."/>
            <person name="Graves J.A."/>
            <person name="Ponting C.P."/>
            <person name="Breen M."/>
            <person name="Samollow P.B."/>
            <person name="Lander E.S."/>
            <person name="Lindblad-Toh K."/>
        </authorList>
    </citation>
    <scope>NUCLEOTIDE SEQUENCE [LARGE SCALE GENOMIC DNA]</scope>
</reference>
<sequence length="84" mass="10032">MAGMTLGKAWQQLSWLYYQYLILTSICILEPWERTVFHSMLVSIVGMALYIGYIFMPQHVIAILYYFEIVQWPQCTQEERPEIH</sequence>
<evidence type="ECO:0000256" key="11">
    <source>
        <dbReference type="SAM" id="Phobius"/>
    </source>
</evidence>
<accession>F7ER49</accession>
<dbReference type="PANTHER" id="PTHR47084">
    <property type="entry name" value="SERINE PALMITOYLTRANSFERASE SMALL SUBUNIT A"/>
    <property type="match status" value="1"/>
</dbReference>
<comment type="pathway">
    <text evidence="3">Sphingolipid metabolism.</text>
</comment>
<dbReference type="InterPro" id="IPR051900">
    <property type="entry name" value="SPT_small_subunit"/>
</dbReference>
<evidence type="ECO:0000256" key="1">
    <source>
        <dbReference type="ARBA" id="ARBA00004477"/>
    </source>
</evidence>
<dbReference type="GeneID" id="100616785"/>
<dbReference type="GeneTree" id="ENSGT00390000002766"/>
<comment type="subcellular location">
    <subcellularLocation>
        <location evidence="1">Endoplasmic reticulum membrane</location>
        <topology evidence="1">Multi-pass membrane protein</topology>
    </subcellularLocation>
</comment>
<keyword evidence="5" id="KW-0256">Endoplasmic reticulum</keyword>
<evidence type="ECO:0000256" key="5">
    <source>
        <dbReference type="ARBA" id="ARBA00022824"/>
    </source>
</evidence>
<evidence type="ECO:0000256" key="8">
    <source>
        <dbReference type="ARBA" id="ARBA00023098"/>
    </source>
</evidence>
<dbReference type="KEGG" id="mdo:100616785"/>
<reference evidence="12" key="2">
    <citation type="submission" date="2025-08" db="UniProtKB">
        <authorList>
            <consortium name="Ensembl"/>
        </authorList>
    </citation>
    <scope>IDENTIFICATION</scope>
</reference>
<dbReference type="STRING" id="13616.ENSMODP00000018152"/>
<proteinExistence type="inferred from homology"/>
<dbReference type="GO" id="GO:0046513">
    <property type="term" value="P:ceramide biosynthetic process"/>
    <property type="evidence" value="ECO:0000318"/>
    <property type="project" value="GO_Central"/>
</dbReference>
<keyword evidence="8" id="KW-0443">Lipid metabolism</keyword>
<feature type="transmembrane region" description="Helical" evidence="11">
    <location>
        <begin position="44"/>
        <end position="67"/>
    </location>
</feature>
<name>F7ER49_MONDO</name>
<evidence type="ECO:0000256" key="9">
    <source>
        <dbReference type="ARBA" id="ARBA00023136"/>
    </source>
</evidence>
<dbReference type="eggNOG" id="ENOG502S4Q3">
    <property type="taxonomic scope" value="Eukaryota"/>
</dbReference>
<dbReference type="AlphaFoldDB" id="F7ER49"/>